<keyword evidence="2" id="KW-0812">Transmembrane</keyword>
<keyword evidence="2" id="KW-1133">Transmembrane helix</keyword>
<dbReference type="InterPro" id="IPR006927">
    <property type="entry name" value="DUF639"/>
</dbReference>
<feature type="transmembrane region" description="Helical" evidence="2">
    <location>
        <begin position="630"/>
        <end position="651"/>
    </location>
</feature>
<protein>
    <submittedName>
        <fullName evidence="3">Uncharacterized protein</fullName>
    </submittedName>
</protein>
<evidence type="ECO:0000313" key="3">
    <source>
        <dbReference type="EnsemblPlants" id="OGLUM10G01400.1"/>
    </source>
</evidence>
<dbReference type="EnsemblPlants" id="OGLUM10G01400.1">
    <property type="protein sequence ID" value="OGLUM10G01400.1"/>
    <property type="gene ID" value="OGLUM10G01400"/>
</dbReference>
<proteinExistence type="predicted"/>
<evidence type="ECO:0000256" key="1">
    <source>
        <dbReference type="SAM" id="MobiDB-lite"/>
    </source>
</evidence>
<reference evidence="3" key="1">
    <citation type="submission" date="2015-04" db="UniProtKB">
        <authorList>
            <consortium name="EnsemblPlants"/>
        </authorList>
    </citation>
    <scope>IDENTIFICATION</scope>
</reference>
<evidence type="ECO:0000313" key="4">
    <source>
        <dbReference type="Proteomes" id="UP000026961"/>
    </source>
</evidence>
<feature type="compositionally biased region" description="Low complexity" evidence="1">
    <location>
        <begin position="146"/>
        <end position="158"/>
    </location>
</feature>
<reference evidence="3" key="2">
    <citation type="submission" date="2018-05" db="EMBL/GenBank/DDBJ databases">
        <title>OgluRS3 (Oryza glumaepatula Reference Sequence Version 3).</title>
        <authorList>
            <person name="Zhang J."/>
            <person name="Kudrna D."/>
            <person name="Lee S."/>
            <person name="Talag J."/>
            <person name="Welchert J."/>
            <person name="Wing R.A."/>
        </authorList>
    </citation>
    <scope>NUCLEOTIDE SEQUENCE [LARGE SCALE GENOMIC DNA]</scope>
</reference>
<name>A0A0E0B7G8_9ORYZ</name>
<dbReference type="PANTHER" id="PTHR31860:SF6">
    <property type="entry name" value="HEAT-INDUCIBLE TRANSCRIPTION REPRESSOR (DUF639)"/>
    <property type="match status" value="1"/>
</dbReference>
<dbReference type="Gramene" id="OGLUM10G01400.1">
    <property type="protein sequence ID" value="OGLUM10G01400.1"/>
    <property type="gene ID" value="OGLUM10G01400"/>
</dbReference>
<accession>A0A0E0B7G8</accession>
<keyword evidence="4" id="KW-1185">Reference proteome</keyword>
<dbReference type="AlphaFoldDB" id="A0A0E0B7G8"/>
<keyword evidence="2" id="KW-0472">Membrane</keyword>
<sequence length="654" mass="72005">MSAVPLRCGTNPFRAADCKGRCSQYFIVGWGVETRRDARAIGVHHHQARLQCSLLSTPAPRLPTVPAAVRSVPTVQAAKPGAATERLLGSPPRRLRVAGLVRMAMMNRTRDLLMEGFEGLVREGSFSWALPRRGASPVDDADDPDSSSSSSAKQPSISGLSPKANAVVSRCSRVLGTSTDELQYDFDMQASDSIKQPRNYARNFLEYCCLRALAHASQVAGYLSDKSFRRLNFDMMLAWEVPSSSSELTVKVEVDNTVSLEAFSRIAPAIPTITDVVTCSNLFDVLSSSSGGRLTFPVYDKYLTGLDRAIKKMKGQSESSLLSAQRSQRGERIVEVDGTLTTQPVLEHVGISTWPGRLTLTDHALYFEALRVVTYDKPKAYELAEDLKQSVKPELTGPWGSRLFDKAVMYKSTTLTEPVIIEFPELAGHFRRDYWLAIISEILYVHRFVRKFDISGVDKEETILKAVLSIMRLQAIEELAIPVSNRFESLLMFNLCDKLPGGDVILETLAGSISSRRSTQVNQPGTSSGRHSMSPFTVLSNLGVVSPINKGERLFVGEIVVGEMSALQKVVNESMNNYKKVELAQATVDGVKVDGLDTNLAVMKELLSPVSELWRFLVLLASWDEPIKSMGVVSLFSCFGALVFGSFHVPYKTN</sequence>
<dbReference type="Pfam" id="PF04842">
    <property type="entry name" value="DUF639"/>
    <property type="match status" value="1"/>
</dbReference>
<feature type="region of interest" description="Disordered" evidence="1">
    <location>
        <begin position="132"/>
        <end position="164"/>
    </location>
</feature>
<dbReference type="PANTHER" id="PTHR31860">
    <property type="entry name" value="HEAT-INDUCIBLE TRANSCRIPTION REPRESSOR (DUF639)-RELATED"/>
    <property type="match status" value="1"/>
</dbReference>
<organism evidence="3">
    <name type="scientific">Oryza glumipatula</name>
    <dbReference type="NCBI Taxonomy" id="40148"/>
    <lineage>
        <taxon>Eukaryota</taxon>
        <taxon>Viridiplantae</taxon>
        <taxon>Streptophyta</taxon>
        <taxon>Embryophyta</taxon>
        <taxon>Tracheophyta</taxon>
        <taxon>Spermatophyta</taxon>
        <taxon>Magnoliopsida</taxon>
        <taxon>Liliopsida</taxon>
        <taxon>Poales</taxon>
        <taxon>Poaceae</taxon>
        <taxon>BOP clade</taxon>
        <taxon>Oryzoideae</taxon>
        <taxon>Oryzeae</taxon>
        <taxon>Oryzinae</taxon>
        <taxon>Oryza</taxon>
    </lineage>
</organism>
<evidence type="ECO:0000256" key="2">
    <source>
        <dbReference type="SAM" id="Phobius"/>
    </source>
</evidence>
<dbReference type="Proteomes" id="UP000026961">
    <property type="component" value="Chromosome 10"/>
</dbReference>